<name>A0A9E7R454_9EURY</name>
<evidence type="ECO:0000256" key="1">
    <source>
        <dbReference type="SAM" id="MobiDB-lite"/>
    </source>
</evidence>
<feature type="compositionally biased region" description="Basic and acidic residues" evidence="1">
    <location>
        <begin position="331"/>
        <end position="347"/>
    </location>
</feature>
<reference evidence="3" key="1">
    <citation type="submission" date="2022-09" db="EMBL/GenBank/DDBJ databases">
        <title>Diverse halophilic archaea isolated from saline environments.</title>
        <authorList>
            <person name="Cui H.-L."/>
        </authorList>
    </citation>
    <scope>NUCLEOTIDE SEQUENCE</scope>
    <source>
        <strain evidence="3">ZS-35-S2</strain>
    </source>
</reference>
<dbReference type="PANTHER" id="PTHR48090">
    <property type="entry name" value="UNDECAPRENYL-PHOSPHATE 4-DEOXY-4-FORMAMIDO-L-ARABINOSE TRANSFERASE-RELATED"/>
    <property type="match status" value="1"/>
</dbReference>
<evidence type="ECO:0000313" key="4">
    <source>
        <dbReference type="Proteomes" id="UP001057580"/>
    </source>
</evidence>
<dbReference type="InterPro" id="IPR001173">
    <property type="entry name" value="Glyco_trans_2-like"/>
</dbReference>
<evidence type="ECO:0000259" key="2">
    <source>
        <dbReference type="Pfam" id="PF00535"/>
    </source>
</evidence>
<dbReference type="Gene3D" id="3.90.550.10">
    <property type="entry name" value="Spore Coat Polysaccharide Biosynthesis Protein SpsA, Chain A"/>
    <property type="match status" value="1"/>
</dbReference>
<dbReference type="Pfam" id="PF00535">
    <property type="entry name" value="Glycos_transf_2"/>
    <property type="match status" value="1"/>
</dbReference>
<dbReference type="AlphaFoldDB" id="A0A9E7R454"/>
<keyword evidence="4" id="KW-1185">Reference proteome</keyword>
<organism evidence="3 4">
    <name type="scientific">Salinirubellus salinus</name>
    <dbReference type="NCBI Taxonomy" id="1364945"/>
    <lineage>
        <taxon>Archaea</taxon>
        <taxon>Methanobacteriati</taxon>
        <taxon>Methanobacteriota</taxon>
        <taxon>Stenosarchaea group</taxon>
        <taxon>Halobacteria</taxon>
        <taxon>Halobacteriales</taxon>
        <taxon>Natronomonadaceae</taxon>
        <taxon>Salinirubellus</taxon>
    </lineage>
</organism>
<dbReference type="Proteomes" id="UP001057580">
    <property type="component" value="Chromosome"/>
</dbReference>
<dbReference type="CDD" id="cd04179">
    <property type="entry name" value="DPM_DPG-synthase_like"/>
    <property type="match status" value="1"/>
</dbReference>
<feature type="region of interest" description="Disordered" evidence="1">
    <location>
        <begin position="331"/>
        <end position="377"/>
    </location>
</feature>
<gene>
    <name evidence="3" type="ORF">N0B31_19680</name>
</gene>
<dbReference type="GeneID" id="74944692"/>
<dbReference type="EMBL" id="CP104003">
    <property type="protein sequence ID" value="UWM54325.1"/>
    <property type="molecule type" value="Genomic_DNA"/>
</dbReference>
<dbReference type="InterPro" id="IPR029044">
    <property type="entry name" value="Nucleotide-diphossugar_trans"/>
</dbReference>
<dbReference type="InterPro" id="IPR050256">
    <property type="entry name" value="Glycosyltransferase_2"/>
</dbReference>
<dbReference type="RefSeq" id="WP_260593345.1">
    <property type="nucleotide sequence ID" value="NZ_CP104003.1"/>
</dbReference>
<dbReference type="PANTHER" id="PTHR48090:SF7">
    <property type="entry name" value="RFBJ PROTEIN"/>
    <property type="match status" value="1"/>
</dbReference>
<feature type="compositionally biased region" description="Basic and acidic residues" evidence="1">
    <location>
        <begin position="357"/>
        <end position="377"/>
    </location>
</feature>
<feature type="domain" description="Glycosyltransferase 2-like" evidence="2">
    <location>
        <begin position="9"/>
        <end position="182"/>
    </location>
</feature>
<sequence>MYRDHTVAIAVPAYNEEGYVGEVIDAVPDYADRVYVVDDGSTDGTWSEIRRHAERRNARHDPSEDSEGAFDRLVVPIQHDENRGVGGAIKTAYLRAREERIDVTAVLGGDNQMDPDELTRYLDPVVDGVADYTKGNRFARPEDRAGMPRFRLLGNLLLSWLTKLASGYWGSMDSQNGYTAISLAALERTDVEGMYEYYGYCNDLLVRLNEADIRIADVPRSAEYAYSGEWKSHIDYGEYVPRVSLMLLRGFLRRLRGTYLHDGSYPVPAGYLLGSALVGQGLLGLLTSLREQGDSVDRWLRRVLAGVVCWMLAVDLDAAANRHLEAHLDAGDVDSESHEERAADREAQATTAPHTGAHVERNGDRPELTDSVTTRED</sequence>
<dbReference type="SUPFAM" id="SSF53448">
    <property type="entry name" value="Nucleotide-diphospho-sugar transferases"/>
    <property type="match status" value="1"/>
</dbReference>
<dbReference type="KEGG" id="ssai:N0B31_19680"/>
<evidence type="ECO:0000313" key="3">
    <source>
        <dbReference type="EMBL" id="UWM54325.1"/>
    </source>
</evidence>
<accession>A0A9E7R454</accession>
<protein>
    <submittedName>
        <fullName evidence="3">Glycosyltransferase family 2 protein</fullName>
    </submittedName>
</protein>
<proteinExistence type="predicted"/>